<feature type="domain" description="Alpha/beta hydrolase fold-3" evidence="4">
    <location>
        <begin position="106"/>
        <end position="314"/>
    </location>
</feature>
<evidence type="ECO:0000256" key="3">
    <source>
        <dbReference type="SAM" id="SignalP"/>
    </source>
</evidence>
<evidence type="ECO:0000256" key="2">
    <source>
        <dbReference type="ARBA" id="ARBA00022801"/>
    </source>
</evidence>
<proteinExistence type="inferred from homology"/>
<reference evidence="5 6" key="1">
    <citation type="submission" date="2020-08" db="EMBL/GenBank/DDBJ databases">
        <title>Above-ground endophytic microbial communities from plants in different locations in the United States.</title>
        <authorList>
            <person name="Frank C."/>
        </authorList>
    </citation>
    <scope>NUCLEOTIDE SEQUENCE [LARGE SCALE GENOMIC DNA]</scope>
    <source>
        <strain evidence="5 6">WP4_2_2</strain>
    </source>
</reference>
<keyword evidence="3" id="KW-0732">Signal</keyword>
<dbReference type="EC" id="3.1.1.-" evidence="5"/>
<dbReference type="Pfam" id="PF07859">
    <property type="entry name" value="Abhydrolase_3"/>
    <property type="match status" value="1"/>
</dbReference>
<dbReference type="Gene3D" id="3.40.50.1820">
    <property type="entry name" value="alpha/beta hydrolase"/>
    <property type="match status" value="1"/>
</dbReference>
<dbReference type="SUPFAM" id="SSF53474">
    <property type="entry name" value="alpha/beta-Hydrolases"/>
    <property type="match status" value="1"/>
</dbReference>
<protein>
    <submittedName>
        <fullName evidence="5">Acetyl esterase</fullName>
        <ecNumber evidence="5">3.1.1.-</ecNumber>
    </submittedName>
</protein>
<dbReference type="RefSeq" id="WP_183733511.1">
    <property type="nucleotide sequence ID" value="NZ_JACHBW010000015.1"/>
</dbReference>
<dbReference type="PANTHER" id="PTHR48081:SF8">
    <property type="entry name" value="ALPHA_BETA HYDROLASE FOLD-3 DOMAIN-CONTAINING PROTEIN-RELATED"/>
    <property type="match status" value="1"/>
</dbReference>
<dbReference type="AlphaFoldDB" id="A0A7W9U168"/>
<dbReference type="EMBL" id="JACHBW010000015">
    <property type="protein sequence ID" value="MBB6105138.1"/>
    <property type="molecule type" value="Genomic_DNA"/>
</dbReference>
<name>A0A7W9U168_9BURK</name>
<evidence type="ECO:0000256" key="1">
    <source>
        <dbReference type="ARBA" id="ARBA00010515"/>
    </source>
</evidence>
<comment type="caution">
    <text evidence="5">The sequence shown here is derived from an EMBL/GenBank/DDBJ whole genome shotgun (WGS) entry which is preliminary data.</text>
</comment>
<comment type="similarity">
    <text evidence="1">Belongs to the 'GDXG' lipolytic enzyme family.</text>
</comment>
<dbReference type="InterPro" id="IPR013094">
    <property type="entry name" value="AB_hydrolase_3"/>
</dbReference>
<accession>A0A7W9U168</accession>
<dbReference type="Proteomes" id="UP000571554">
    <property type="component" value="Unassembled WGS sequence"/>
</dbReference>
<organism evidence="5 6">
    <name type="scientific">Paraburkholderia bannensis</name>
    <dbReference type="NCBI Taxonomy" id="765414"/>
    <lineage>
        <taxon>Bacteria</taxon>
        <taxon>Pseudomonadati</taxon>
        <taxon>Pseudomonadota</taxon>
        <taxon>Betaproteobacteria</taxon>
        <taxon>Burkholderiales</taxon>
        <taxon>Burkholderiaceae</taxon>
        <taxon>Paraburkholderia</taxon>
    </lineage>
</organism>
<gene>
    <name evidence="5" type="ORF">F4827_005003</name>
</gene>
<dbReference type="PROSITE" id="PS01173">
    <property type="entry name" value="LIPASE_GDXG_HIS"/>
    <property type="match status" value="1"/>
</dbReference>
<dbReference type="InterPro" id="IPR050300">
    <property type="entry name" value="GDXG_lipolytic_enzyme"/>
</dbReference>
<sequence length="342" mass="36910">MKKIFSAMPLALALASSVCTTTAWADPILEQGTREFVDALTAKGGPPIYTLSAGDARNVLLGAQSTPVPKLPARVEDRTFPVGPTGDVKVRIIKPAKKSAAMLPVVMYFHGGGWVLGDAATHDRLVREIANGSDAAVVFVDYDRSPEARYPTAIEQAYAATAYVAQHGKELGVDPQRMALAGDSVGGNMVAAVSILAKQRHGPQFRFQVLFYPVTDANFEDGSYQEFAQGPWLTKNAMKWFWDAYLPDASKRKEITASPLQATTADLQGLPPALVITDENDVLRDEGEAYAHKLMQAGVDVTAVRYLGSIHDFVMLNALSNTPAARAAIGQANAMLRRELHK</sequence>
<keyword evidence="6" id="KW-1185">Reference proteome</keyword>
<keyword evidence="2 5" id="KW-0378">Hydrolase</keyword>
<dbReference type="GO" id="GO:0016787">
    <property type="term" value="F:hydrolase activity"/>
    <property type="evidence" value="ECO:0007669"/>
    <property type="project" value="UniProtKB-KW"/>
</dbReference>
<evidence type="ECO:0000313" key="5">
    <source>
        <dbReference type="EMBL" id="MBB6105138.1"/>
    </source>
</evidence>
<feature type="signal peptide" evidence="3">
    <location>
        <begin position="1"/>
        <end position="25"/>
    </location>
</feature>
<dbReference type="PANTHER" id="PTHR48081">
    <property type="entry name" value="AB HYDROLASE SUPERFAMILY PROTEIN C4A8.06C"/>
    <property type="match status" value="1"/>
</dbReference>
<dbReference type="InterPro" id="IPR002168">
    <property type="entry name" value="Lipase_GDXG_HIS_AS"/>
</dbReference>
<dbReference type="InterPro" id="IPR029058">
    <property type="entry name" value="AB_hydrolase_fold"/>
</dbReference>
<evidence type="ECO:0000313" key="6">
    <source>
        <dbReference type="Proteomes" id="UP000571554"/>
    </source>
</evidence>
<evidence type="ECO:0000259" key="4">
    <source>
        <dbReference type="Pfam" id="PF07859"/>
    </source>
</evidence>
<feature type="chain" id="PRO_5030803826" evidence="3">
    <location>
        <begin position="26"/>
        <end position="342"/>
    </location>
</feature>